<dbReference type="PANTHER" id="PTHR12175">
    <property type="entry name" value="AD039 HT014 THIOREDOXIN FAMILY TRP26"/>
    <property type="match status" value="1"/>
</dbReference>
<dbReference type="AlphaFoldDB" id="A0A8H5LHE6"/>
<dbReference type="InterPro" id="IPR045099">
    <property type="entry name" value="PITH1-like"/>
</dbReference>
<evidence type="ECO:0000256" key="1">
    <source>
        <dbReference type="ARBA" id="ARBA00025788"/>
    </source>
</evidence>
<dbReference type="InterPro" id="IPR010400">
    <property type="entry name" value="PITH_dom"/>
</dbReference>
<proteinExistence type="inferred from homology"/>
<feature type="domain" description="PITH" evidence="2">
    <location>
        <begin position="1"/>
        <end position="167"/>
    </location>
</feature>
<dbReference type="PROSITE" id="PS51532">
    <property type="entry name" value="PITH"/>
    <property type="match status" value="1"/>
</dbReference>
<dbReference type="Pfam" id="PF06201">
    <property type="entry name" value="PITH"/>
    <property type="match status" value="1"/>
</dbReference>
<dbReference type="EMBL" id="JAACJO010000006">
    <property type="protein sequence ID" value="KAF5357218.1"/>
    <property type="molecule type" value="Genomic_DNA"/>
</dbReference>
<protein>
    <recommendedName>
        <fullName evidence="2">PITH domain-containing protein</fullName>
    </recommendedName>
</protein>
<dbReference type="SUPFAM" id="SSF49785">
    <property type="entry name" value="Galactose-binding domain-like"/>
    <property type="match status" value="1"/>
</dbReference>
<comment type="caution">
    <text evidence="3">The sequence shown here is derived from an EMBL/GenBank/DDBJ whole genome shotgun (WGS) entry which is preliminary data.</text>
</comment>
<evidence type="ECO:0000259" key="2">
    <source>
        <dbReference type="PROSITE" id="PS51532"/>
    </source>
</evidence>
<reference evidence="3 4" key="1">
    <citation type="journal article" date="2020" name="ISME J.">
        <title>Uncovering the hidden diversity of litter-decomposition mechanisms in mushroom-forming fungi.</title>
        <authorList>
            <person name="Floudas D."/>
            <person name="Bentzer J."/>
            <person name="Ahren D."/>
            <person name="Johansson T."/>
            <person name="Persson P."/>
            <person name="Tunlid A."/>
        </authorList>
    </citation>
    <scope>NUCLEOTIDE SEQUENCE [LARGE SCALE GENOMIC DNA]</scope>
    <source>
        <strain evidence="3 4">CBS 146.42</strain>
    </source>
</reference>
<keyword evidence="4" id="KW-1185">Reference proteome</keyword>
<dbReference type="GO" id="GO:0005737">
    <property type="term" value="C:cytoplasm"/>
    <property type="evidence" value="ECO:0007669"/>
    <property type="project" value="UniProtKB-ARBA"/>
</dbReference>
<dbReference type="Gene3D" id="2.60.120.470">
    <property type="entry name" value="PITH domain"/>
    <property type="match status" value="1"/>
</dbReference>
<name>A0A8H5LHE6_9AGAR</name>
<dbReference type="PANTHER" id="PTHR12175:SF1">
    <property type="entry name" value="PITH DOMAIN-CONTAINING PROTEIN 1"/>
    <property type="match status" value="1"/>
</dbReference>
<dbReference type="InterPro" id="IPR037047">
    <property type="entry name" value="PITH_dom_sf"/>
</dbReference>
<evidence type="ECO:0000313" key="4">
    <source>
        <dbReference type="Proteomes" id="UP000559027"/>
    </source>
</evidence>
<dbReference type="InterPro" id="IPR008979">
    <property type="entry name" value="Galactose-bd-like_sf"/>
</dbReference>
<accession>A0A8H5LHE6</accession>
<organism evidence="3 4">
    <name type="scientific">Leucocoprinus leucothites</name>
    <dbReference type="NCBI Taxonomy" id="201217"/>
    <lineage>
        <taxon>Eukaryota</taxon>
        <taxon>Fungi</taxon>
        <taxon>Dikarya</taxon>
        <taxon>Basidiomycota</taxon>
        <taxon>Agaricomycotina</taxon>
        <taxon>Agaricomycetes</taxon>
        <taxon>Agaricomycetidae</taxon>
        <taxon>Agaricales</taxon>
        <taxon>Agaricineae</taxon>
        <taxon>Agaricaceae</taxon>
        <taxon>Leucocoprinus</taxon>
    </lineage>
</organism>
<dbReference type="GO" id="GO:0005634">
    <property type="term" value="C:nucleus"/>
    <property type="evidence" value="ECO:0007669"/>
    <property type="project" value="TreeGrafter"/>
</dbReference>
<gene>
    <name evidence="3" type="ORF">D9756_006361</name>
</gene>
<dbReference type="OrthoDB" id="2635at2759"/>
<dbReference type="Proteomes" id="UP000559027">
    <property type="component" value="Unassembled WGS sequence"/>
</dbReference>
<sequence length="190" mass="21018">MGLVLILGYGESVHGLNLAVPEHAKDLIKPWNERESTEKFADSGVDDQMIIHIPFTENVRLRSVLLKLGRGELAPRHLRIYANHNTIVDFADAESTNPQLNISLLEGETAVTEYPLRVAAFSSVHSLSLFFNESVGDDVSRLYYIGFKGDVWSSKQAVNSMLDVPAPNTGDARLVDRLNEKAAGRQTTAR</sequence>
<comment type="similarity">
    <text evidence="1">Belongs to the PITHD1 family.</text>
</comment>
<evidence type="ECO:0000313" key="3">
    <source>
        <dbReference type="EMBL" id="KAF5357218.1"/>
    </source>
</evidence>